<feature type="region of interest" description="Disordered" evidence="2">
    <location>
        <begin position="81"/>
        <end position="106"/>
    </location>
</feature>
<dbReference type="AlphaFoldDB" id="A0A5N5KNQ3"/>
<comment type="similarity">
    <text evidence="1">Belongs to the UDP-glycosyltransferase family.</text>
</comment>
<reference evidence="4" key="1">
    <citation type="journal article" date="2019" name="Gigascience">
        <title>De novo genome assembly of the endangered Acer yangbiense, a plant species with extremely small populations endemic to Yunnan Province, China.</title>
        <authorList>
            <person name="Yang J."/>
            <person name="Wariss H.M."/>
            <person name="Tao L."/>
            <person name="Zhang R."/>
            <person name="Yun Q."/>
            <person name="Hollingsworth P."/>
            <person name="Dao Z."/>
            <person name="Luo G."/>
            <person name="Guo H."/>
            <person name="Ma Y."/>
            <person name="Sun W."/>
        </authorList>
    </citation>
    <scope>NUCLEOTIDE SEQUENCE [LARGE SCALE GENOMIC DNA]</scope>
    <source>
        <strain evidence="4">cv. br00</strain>
    </source>
</reference>
<dbReference type="PANTHER" id="PTHR48048:SF45">
    <property type="entry name" value="GLYCOSYLTRANSFERASE"/>
    <property type="match status" value="1"/>
</dbReference>
<sequence>MDAWIEQRKSERLLESGWFGVPLATWPMHAEQQFNAFEVVIEVGLAVEIKMDYRREFLIGNENFLDAKEIERAIKSGMERDGHKLGRLSEKSREDVMDGGSSSSSSSRLINDMIVAAENICTCDMKQLNPIV</sequence>
<evidence type="ECO:0000256" key="2">
    <source>
        <dbReference type="SAM" id="MobiDB-lite"/>
    </source>
</evidence>
<gene>
    <name evidence="3" type="ORF">DKX38_018694</name>
</gene>
<dbReference type="EMBL" id="VDCV01000012">
    <property type="protein sequence ID" value="KAB5532024.1"/>
    <property type="molecule type" value="Genomic_DNA"/>
</dbReference>
<dbReference type="Gene3D" id="3.40.50.2000">
    <property type="entry name" value="Glycogen Phosphorylase B"/>
    <property type="match status" value="2"/>
</dbReference>
<dbReference type="SUPFAM" id="SSF53756">
    <property type="entry name" value="UDP-Glycosyltransferase/glycogen phosphorylase"/>
    <property type="match status" value="1"/>
</dbReference>
<dbReference type="Proteomes" id="UP000326939">
    <property type="component" value="Chromosome 12"/>
</dbReference>
<accession>A0A5N5KNQ3</accession>
<evidence type="ECO:0000313" key="4">
    <source>
        <dbReference type="Proteomes" id="UP000326939"/>
    </source>
</evidence>
<dbReference type="InterPro" id="IPR050481">
    <property type="entry name" value="UDP-glycosyltransf_plant"/>
</dbReference>
<protein>
    <submittedName>
        <fullName evidence="3">Uncharacterized protein</fullName>
    </submittedName>
</protein>
<dbReference type="GO" id="GO:0035251">
    <property type="term" value="F:UDP-glucosyltransferase activity"/>
    <property type="evidence" value="ECO:0007669"/>
    <property type="project" value="InterPro"/>
</dbReference>
<evidence type="ECO:0000256" key="1">
    <source>
        <dbReference type="ARBA" id="ARBA00009995"/>
    </source>
</evidence>
<organism evidence="3 4">
    <name type="scientific">Salix brachista</name>
    <dbReference type="NCBI Taxonomy" id="2182728"/>
    <lineage>
        <taxon>Eukaryota</taxon>
        <taxon>Viridiplantae</taxon>
        <taxon>Streptophyta</taxon>
        <taxon>Embryophyta</taxon>
        <taxon>Tracheophyta</taxon>
        <taxon>Spermatophyta</taxon>
        <taxon>Magnoliopsida</taxon>
        <taxon>eudicotyledons</taxon>
        <taxon>Gunneridae</taxon>
        <taxon>Pentapetalae</taxon>
        <taxon>rosids</taxon>
        <taxon>fabids</taxon>
        <taxon>Malpighiales</taxon>
        <taxon>Salicaceae</taxon>
        <taxon>Saliceae</taxon>
        <taxon>Salix</taxon>
    </lineage>
</organism>
<proteinExistence type="inferred from homology"/>
<feature type="compositionally biased region" description="Basic and acidic residues" evidence="2">
    <location>
        <begin position="81"/>
        <end position="96"/>
    </location>
</feature>
<evidence type="ECO:0000313" key="3">
    <source>
        <dbReference type="EMBL" id="KAB5532024.1"/>
    </source>
</evidence>
<comment type="caution">
    <text evidence="3">The sequence shown here is derived from an EMBL/GenBank/DDBJ whole genome shotgun (WGS) entry which is preliminary data.</text>
</comment>
<keyword evidence="4" id="KW-1185">Reference proteome</keyword>
<dbReference type="PANTHER" id="PTHR48048">
    <property type="entry name" value="GLYCOSYLTRANSFERASE"/>
    <property type="match status" value="1"/>
</dbReference>
<name>A0A5N5KNQ3_9ROSI</name>